<organism evidence="1 2">
    <name type="scientific">Zalaria obscura</name>
    <dbReference type="NCBI Taxonomy" id="2024903"/>
    <lineage>
        <taxon>Eukaryota</taxon>
        <taxon>Fungi</taxon>
        <taxon>Dikarya</taxon>
        <taxon>Ascomycota</taxon>
        <taxon>Pezizomycotina</taxon>
        <taxon>Dothideomycetes</taxon>
        <taxon>Dothideomycetidae</taxon>
        <taxon>Dothideales</taxon>
        <taxon>Zalariaceae</taxon>
        <taxon>Zalaria</taxon>
    </lineage>
</organism>
<gene>
    <name evidence="1" type="ORF">M8818_006219</name>
</gene>
<evidence type="ECO:0000313" key="2">
    <source>
        <dbReference type="Proteomes" id="UP001320706"/>
    </source>
</evidence>
<reference evidence="1" key="1">
    <citation type="submission" date="2024-02" db="EMBL/GenBank/DDBJ databases">
        <title>Metagenome Assembled Genome of Zalaria obscura JY119.</title>
        <authorList>
            <person name="Vighnesh L."/>
            <person name="Jagadeeshwari U."/>
            <person name="Venkata Ramana C."/>
            <person name="Sasikala C."/>
        </authorList>
    </citation>
    <scope>NUCLEOTIDE SEQUENCE</scope>
    <source>
        <strain evidence="1">JY119</strain>
    </source>
</reference>
<proteinExistence type="predicted"/>
<dbReference type="Proteomes" id="UP001320706">
    <property type="component" value="Unassembled WGS sequence"/>
</dbReference>
<comment type="caution">
    <text evidence="1">The sequence shown here is derived from an EMBL/GenBank/DDBJ whole genome shotgun (WGS) entry which is preliminary data.</text>
</comment>
<name>A0ACC3S7Y6_9PEZI</name>
<protein>
    <submittedName>
        <fullName evidence="1">Uncharacterized protein</fullName>
    </submittedName>
</protein>
<keyword evidence="2" id="KW-1185">Reference proteome</keyword>
<dbReference type="EMBL" id="JAMKPW020000038">
    <property type="protein sequence ID" value="KAK8200901.1"/>
    <property type="molecule type" value="Genomic_DNA"/>
</dbReference>
<evidence type="ECO:0000313" key="1">
    <source>
        <dbReference type="EMBL" id="KAK8200901.1"/>
    </source>
</evidence>
<accession>A0ACC3S7Y6</accession>
<sequence length="141" mass="15928">MSTVLQRGSAVSRPARPSRTDLADSVYQPYPSLAVLSGLSEHRHELRRYAAVAQSVAQWMASIPLAAYQRWLERLHDPRLLGLPAVKLVVCNPGRESQPSLRQVGKTYSLYTCKFVYCWSGDYMYGGRLNPALLTLYQRQV</sequence>